<feature type="compositionally biased region" description="Polar residues" evidence="1">
    <location>
        <begin position="610"/>
        <end position="625"/>
    </location>
</feature>
<feature type="compositionally biased region" description="Polar residues" evidence="1">
    <location>
        <begin position="130"/>
        <end position="141"/>
    </location>
</feature>
<feature type="region of interest" description="Disordered" evidence="1">
    <location>
        <begin position="338"/>
        <end position="691"/>
    </location>
</feature>
<dbReference type="Proteomes" id="UP000322245">
    <property type="component" value="Unassembled WGS sequence"/>
</dbReference>
<feature type="compositionally biased region" description="Basic and acidic residues" evidence="1">
    <location>
        <begin position="482"/>
        <end position="517"/>
    </location>
</feature>
<evidence type="ECO:0000313" key="2">
    <source>
        <dbReference type="EMBL" id="TYJ58741.1"/>
    </source>
</evidence>
<feature type="compositionally biased region" description="Basic and acidic residues" evidence="1">
    <location>
        <begin position="194"/>
        <end position="206"/>
    </location>
</feature>
<organism evidence="2 3">
    <name type="scientific">Cryptococcus floricola</name>
    <dbReference type="NCBI Taxonomy" id="2591691"/>
    <lineage>
        <taxon>Eukaryota</taxon>
        <taxon>Fungi</taxon>
        <taxon>Dikarya</taxon>
        <taxon>Basidiomycota</taxon>
        <taxon>Agaricomycotina</taxon>
        <taxon>Tremellomycetes</taxon>
        <taxon>Tremellales</taxon>
        <taxon>Cryptococcaceae</taxon>
        <taxon>Cryptococcus</taxon>
    </lineage>
</organism>
<feature type="compositionally biased region" description="Low complexity" evidence="1">
    <location>
        <begin position="528"/>
        <end position="543"/>
    </location>
</feature>
<feature type="compositionally biased region" description="Polar residues" evidence="1">
    <location>
        <begin position="274"/>
        <end position="287"/>
    </location>
</feature>
<feature type="compositionally biased region" description="Polar residues" evidence="1">
    <location>
        <begin position="386"/>
        <end position="398"/>
    </location>
</feature>
<feature type="compositionally biased region" description="Basic and acidic residues" evidence="1">
    <location>
        <begin position="83"/>
        <end position="93"/>
    </location>
</feature>
<dbReference type="AlphaFoldDB" id="A0A5D3B801"/>
<feature type="compositionally biased region" description="Basic and acidic residues" evidence="1">
    <location>
        <begin position="364"/>
        <end position="385"/>
    </location>
</feature>
<gene>
    <name evidence="2" type="ORF">B9479_000577</name>
</gene>
<feature type="compositionally biased region" description="Basic and acidic residues" evidence="1">
    <location>
        <begin position="216"/>
        <end position="230"/>
    </location>
</feature>
<feature type="compositionally biased region" description="Polar residues" evidence="1">
    <location>
        <begin position="590"/>
        <end position="602"/>
    </location>
</feature>
<feature type="compositionally biased region" description="Polar residues" evidence="1">
    <location>
        <begin position="1"/>
        <end position="47"/>
    </location>
</feature>
<feature type="compositionally biased region" description="Basic and acidic residues" evidence="1">
    <location>
        <begin position="661"/>
        <end position="670"/>
    </location>
</feature>
<proteinExistence type="predicted"/>
<comment type="caution">
    <text evidence="2">The sequence shown here is derived from an EMBL/GenBank/DDBJ whole genome shotgun (WGS) entry which is preliminary data.</text>
</comment>
<feature type="compositionally biased region" description="Basic and acidic residues" evidence="1">
    <location>
        <begin position="401"/>
        <end position="419"/>
    </location>
</feature>
<protein>
    <submittedName>
        <fullName evidence="2">Uncharacterized protein</fullName>
    </submittedName>
</protein>
<feature type="region of interest" description="Disordered" evidence="1">
    <location>
        <begin position="182"/>
        <end position="287"/>
    </location>
</feature>
<evidence type="ECO:0000313" key="3">
    <source>
        <dbReference type="Proteomes" id="UP000322245"/>
    </source>
</evidence>
<name>A0A5D3B801_9TREE</name>
<evidence type="ECO:0000256" key="1">
    <source>
        <dbReference type="SAM" id="MobiDB-lite"/>
    </source>
</evidence>
<feature type="compositionally biased region" description="Basic and acidic residues" evidence="1">
    <location>
        <begin position="545"/>
        <end position="558"/>
    </location>
</feature>
<feature type="compositionally biased region" description="Basic and acidic residues" evidence="1">
    <location>
        <begin position="435"/>
        <end position="456"/>
    </location>
</feature>
<accession>A0A5D3B801</accession>
<feature type="compositionally biased region" description="Polar residues" evidence="1">
    <location>
        <begin position="461"/>
        <end position="473"/>
    </location>
</feature>
<feature type="region of interest" description="Disordered" evidence="1">
    <location>
        <begin position="1"/>
        <end position="144"/>
    </location>
</feature>
<reference evidence="2 3" key="1">
    <citation type="submission" date="2017-05" db="EMBL/GenBank/DDBJ databases">
        <title>The Genome Sequence of Tsuchiyaea wingfieldii DSM 27421.</title>
        <authorList>
            <person name="Cuomo C."/>
            <person name="Passer A."/>
            <person name="Billmyre B."/>
            <person name="Heitman J."/>
        </authorList>
    </citation>
    <scope>NUCLEOTIDE SEQUENCE [LARGE SCALE GENOMIC DNA]</scope>
    <source>
        <strain evidence="2 3">DSM 27421</strain>
    </source>
</reference>
<sequence>MPQSSRHTTSVNGSSGPRSTHTNTQQSRPQRSQTDPTFRASGHTTLDSCFRRSRRSNTTGNVKQPVRFSDYDKVHYFSPLEAASRRFDDDSTTRNEQPTTEDWRNPIRDPAASYDDVVARPEPKERRKTTSAISGPSYQDTYESDGIDMMSMSTEEAMKEILPSIAEPWVKLITTFLSISSDGSARRAHQGVPRSRDERDRDDQRHDARRARPAHRGRDETTPSSPDDRASTSSRRPPAQYATSPDAPPLSGGSSRQGLASQLAPPSGAGSPRCTETSRTVTEQRTTAYPIETVGRDGSLRVEHITVNSEPVQINEYHYRDPRHSSDDIIRVEKEISDVGAKSRYAPSSRYTPTKGQPGYVSPERQDVERERLSITIRDQPRQPSERTSPPGHSQRNSEYGAERPDNSGRDRPQGKRADSSYFPSDKSYTNGNHSPREHAQRSDGRFSPKEYENAPRHGRQGSSHSTKTSLSPIENGVKYVQDQDSRPPMDRRRGHTRESELNWGRKDQNSSIDKRRPSYAKSAISASPQSYSPTSTVPSSPSRMTHDHPVTDQRTSHAEGSSASRAYRPQETFPRARESPPNGDRSRRQSLVASPTQSDMSVTAAPRPSLTSVASRSSRVSEQPTHSRKDGKKSSIKPAYDDPDSDVDSTAGVSRGKGRTGMDESERRRLEHRRMSMFQNDVEAAEKPRK</sequence>
<dbReference type="EMBL" id="NIDF01000003">
    <property type="protein sequence ID" value="TYJ58741.1"/>
    <property type="molecule type" value="Genomic_DNA"/>
</dbReference>
<keyword evidence="3" id="KW-1185">Reference proteome</keyword>